<dbReference type="RefSeq" id="WP_160634207.1">
    <property type="nucleotide sequence ID" value="NZ_WWNE01000018.1"/>
</dbReference>
<evidence type="ECO:0000313" key="1">
    <source>
        <dbReference type="EMBL" id="NBG67253.1"/>
    </source>
</evidence>
<proteinExistence type="predicted"/>
<evidence type="ECO:0000313" key="2">
    <source>
        <dbReference type="Proteomes" id="UP000470771"/>
    </source>
</evidence>
<dbReference type="Proteomes" id="UP000470771">
    <property type="component" value="Unassembled WGS sequence"/>
</dbReference>
<dbReference type="EMBL" id="WWNE01000018">
    <property type="protein sequence ID" value="NBG67253.1"/>
    <property type="molecule type" value="Genomic_DNA"/>
</dbReference>
<protein>
    <submittedName>
        <fullName evidence="1">Phosphoribosylpyrophosphate synthetase</fullName>
    </submittedName>
</protein>
<organism evidence="1 2">
    <name type="scientific">Acidiluteibacter ferrifornacis</name>
    <dbReference type="NCBI Taxonomy" id="2692424"/>
    <lineage>
        <taxon>Bacteria</taxon>
        <taxon>Pseudomonadati</taxon>
        <taxon>Bacteroidota</taxon>
        <taxon>Flavobacteriia</taxon>
        <taxon>Flavobacteriales</taxon>
        <taxon>Cryomorphaceae</taxon>
        <taxon>Acidiluteibacter</taxon>
    </lineage>
</organism>
<dbReference type="AlphaFoldDB" id="A0A6N9NMR4"/>
<sequence>MKNNQFSTLSIACNTLKDMGYTANFKALASKKISTNVGAKEFSPEEVKINEFHRFEGESNPADTSIVYAIEAKDGTKGLLIDSYGADSSIAIDQFIKKVTIN</sequence>
<comment type="caution">
    <text evidence="1">The sequence shown here is derived from an EMBL/GenBank/DDBJ whole genome shotgun (WGS) entry which is preliminary data.</text>
</comment>
<accession>A0A6N9NMR4</accession>
<gene>
    <name evidence="1" type="ORF">GQN54_14080</name>
</gene>
<keyword evidence="2" id="KW-1185">Reference proteome</keyword>
<name>A0A6N9NMR4_9FLAO</name>
<reference evidence="1 2" key="1">
    <citation type="submission" date="2019-12" db="EMBL/GenBank/DDBJ databases">
        <authorList>
            <person name="Zhao J."/>
        </authorList>
    </citation>
    <scope>NUCLEOTIDE SEQUENCE [LARGE SCALE GENOMIC DNA]</scope>
    <source>
        <strain evidence="1 2">S-15</strain>
    </source>
</reference>